<evidence type="ECO:0000313" key="5">
    <source>
        <dbReference type="EMBL" id="HEF25698.1"/>
    </source>
</evidence>
<evidence type="ECO:0000256" key="3">
    <source>
        <dbReference type="SAM" id="MobiDB-lite"/>
    </source>
</evidence>
<dbReference type="Pfam" id="PF00165">
    <property type="entry name" value="HTH_AraC"/>
    <property type="match status" value="1"/>
</dbReference>
<feature type="region of interest" description="Disordered" evidence="3">
    <location>
        <begin position="49"/>
        <end position="78"/>
    </location>
</feature>
<dbReference type="PROSITE" id="PS01124">
    <property type="entry name" value="HTH_ARAC_FAMILY_2"/>
    <property type="match status" value="1"/>
</dbReference>
<keyword evidence="1" id="KW-0805">Transcription regulation</keyword>
<name>A0A7C1X9M9_9PSED</name>
<proteinExistence type="predicted"/>
<feature type="compositionally biased region" description="Basic and acidic residues" evidence="3">
    <location>
        <begin position="69"/>
        <end position="78"/>
    </location>
</feature>
<dbReference type="OrthoDB" id="5582699at2"/>
<dbReference type="AlphaFoldDB" id="A0A7C1X9M9"/>
<dbReference type="InterPro" id="IPR009057">
    <property type="entry name" value="Homeodomain-like_sf"/>
</dbReference>
<accession>A0A7C1X9M9</accession>
<dbReference type="Gene3D" id="1.10.10.60">
    <property type="entry name" value="Homeodomain-like"/>
    <property type="match status" value="1"/>
</dbReference>
<protein>
    <submittedName>
        <fullName evidence="5">AraC family transcriptional regulator</fullName>
    </submittedName>
</protein>
<evidence type="ECO:0000256" key="2">
    <source>
        <dbReference type="ARBA" id="ARBA00023163"/>
    </source>
</evidence>
<feature type="domain" description="HTH araC/xylS-type" evidence="4">
    <location>
        <begin position="1"/>
        <end position="48"/>
    </location>
</feature>
<keyword evidence="2" id="KW-0804">Transcription</keyword>
<dbReference type="SUPFAM" id="SSF46689">
    <property type="entry name" value="Homeodomain-like"/>
    <property type="match status" value="1"/>
</dbReference>
<sequence>MFSALHAVANTGRKLLDIGPSRGFAERSTLCRAFKRWTGQTPVQWRLQNAANPKCSDRSNHVKALGSPTHERNSLPSK</sequence>
<dbReference type="GO" id="GO:0043565">
    <property type="term" value="F:sequence-specific DNA binding"/>
    <property type="evidence" value="ECO:0007669"/>
    <property type="project" value="InterPro"/>
</dbReference>
<dbReference type="EMBL" id="DSIN01000017">
    <property type="protein sequence ID" value="HEF25698.1"/>
    <property type="molecule type" value="Genomic_DNA"/>
</dbReference>
<reference evidence="5" key="1">
    <citation type="journal article" date="2020" name="mSystems">
        <title>Genome- and Community-Level Interaction Insights into Carbon Utilization and Element Cycling Functions of Hydrothermarchaeota in Hydrothermal Sediment.</title>
        <authorList>
            <person name="Zhou Z."/>
            <person name="Liu Y."/>
            <person name="Xu W."/>
            <person name="Pan J."/>
            <person name="Luo Z.H."/>
            <person name="Li M."/>
        </authorList>
    </citation>
    <scope>NUCLEOTIDE SEQUENCE [LARGE SCALE GENOMIC DNA]</scope>
    <source>
        <strain evidence="5">SpSt-200</strain>
    </source>
</reference>
<dbReference type="InterPro" id="IPR018060">
    <property type="entry name" value="HTH_AraC"/>
</dbReference>
<gene>
    <name evidence="5" type="ORF">ENP23_07975</name>
</gene>
<dbReference type="GO" id="GO:0003700">
    <property type="term" value="F:DNA-binding transcription factor activity"/>
    <property type="evidence" value="ECO:0007669"/>
    <property type="project" value="InterPro"/>
</dbReference>
<organism evidence="5">
    <name type="scientific">Pseudomonas graminis</name>
    <dbReference type="NCBI Taxonomy" id="158627"/>
    <lineage>
        <taxon>Bacteria</taxon>
        <taxon>Pseudomonadati</taxon>
        <taxon>Pseudomonadota</taxon>
        <taxon>Gammaproteobacteria</taxon>
        <taxon>Pseudomonadales</taxon>
        <taxon>Pseudomonadaceae</taxon>
        <taxon>Pseudomonas</taxon>
    </lineage>
</organism>
<evidence type="ECO:0000256" key="1">
    <source>
        <dbReference type="ARBA" id="ARBA00023015"/>
    </source>
</evidence>
<evidence type="ECO:0000259" key="4">
    <source>
        <dbReference type="PROSITE" id="PS01124"/>
    </source>
</evidence>
<comment type="caution">
    <text evidence="5">The sequence shown here is derived from an EMBL/GenBank/DDBJ whole genome shotgun (WGS) entry which is preliminary data.</text>
</comment>